<sequence length="924" mass="102386">MELSAAALLDRAAQMPMNEHQVEAFQHVLSVAQETEDLDTEFRARLFLATLSNINEDHTSMITHFSAAVGMHDRDPVRFPGQGDSTYPDLFWLYKNALNLIISSVMFSREQITNMLDQMEEHFTRAGIPQIAIDIERRDDALLNGTVERALELQELIDASPHDDPFDDCPTCQIAGKVALSMAVGNYEEAQNLIFQIISIGPIGCVMEPETTLSAIMLRALKNGDEDFARFAQSTSAKANPEFQSLGAVGRHLEFLGVTGNHSRGLGLLTRYQHRVPADPLATHGHFQFYLGAYTLLTSTERAGYGDLIVAGSGEAFGQGEDLSVEKLNNLCLEQARQLARAYDERNGNDNFSTRFEAGVANAELELPLDIGSTNLLLKAQTALPKEPETAQEKFEFYVLTNSQGAYSDARRFKLTDAEFAQLSAYDRVKYARELTINPDTTVEGRELLIAEVRRQDFKAADFLAAKFAEPLNNPDAEEFLSEAEFVQDDLKSWVMLTQIALDDVEVRMGLNAHIDPLDILRSIIEATEGKPEFATAHRAARAGEFVYEAERDPMNISRERYLELRAELDMNQRLNLDCMYAESTQGLGFDEGIGILDEVLGFLINAGLRETTSIMASLFVPLYEQSGNPDRAVEMARLAVAELQAAGLPSRDEELTLGIQLAQVQPMESRELLEKLLVPKFEGNQHFTALEAQGLVSLGATLAIHDPDSARAVLLAARFAAAELQQFDVVMDAMGVLTDIMYSQGMLEELIDELQYALPIAQQFEDGHEAELRILDSIAIAQADLGLPEALDTLEHAKQLAESTGSLGQRLFVQESLNRTYFTFERLDDCINGCKEASEMSRENGDPSNAAAQLEQGVQYAFQLGAPERAMALLEEAFNVPGIPPQQAAFYANGLAAINEDFGNMERAQYWTEKAKELEGWLE</sequence>
<dbReference type="Gene3D" id="1.25.40.10">
    <property type="entry name" value="Tetratricopeptide repeat domain"/>
    <property type="match status" value="1"/>
</dbReference>
<proteinExistence type="predicted"/>
<dbReference type="EMBL" id="CP009220">
    <property type="protein sequence ID" value="ALC04578.1"/>
    <property type="molecule type" value="Genomic_DNA"/>
</dbReference>
<reference evidence="1 2" key="1">
    <citation type="submission" date="2014-08" db="EMBL/GenBank/DDBJ databases">
        <title>Complete genome sequence of Corynebacterium deserti GIMN1.010 (=DSM 45689), isolated from desert sand in western China.</title>
        <authorList>
            <person name="Ruckert C."/>
            <person name="Albersmeier A."/>
            <person name="Kalinowski J."/>
        </authorList>
    </citation>
    <scope>NUCLEOTIDE SEQUENCE [LARGE SCALE GENOMIC DNA]</scope>
    <source>
        <strain evidence="1 2">GIMN1.010</strain>
    </source>
</reference>
<name>A0A0M4CBY0_9CORY</name>
<protein>
    <submittedName>
        <fullName evidence="1">Uncharacterized protein</fullName>
    </submittedName>
</protein>
<dbReference type="AlphaFoldDB" id="A0A0M4CBY0"/>
<dbReference type="STRING" id="931089.CDES_00475"/>
<dbReference type="InterPro" id="IPR011990">
    <property type="entry name" value="TPR-like_helical_dom_sf"/>
</dbReference>
<gene>
    <name evidence="1" type="ORF">CDES_00475</name>
</gene>
<organism evidence="1 2">
    <name type="scientific">Corynebacterium deserti GIMN1.010</name>
    <dbReference type="NCBI Taxonomy" id="931089"/>
    <lineage>
        <taxon>Bacteria</taxon>
        <taxon>Bacillati</taxon>
        <taxon>Actinomycetota</taxon>
        <taxon>Actinomycetes</taxon>
        <taxon>Mycobacteriales</taxon>
        <taxon>Corynebacteriaceae</taxon>
        <taxon>Corynebacterium</taxon>
    </lineage>
</organism>
<dbReference type="KEGG" id="cdx:CDES_00475"/>
<dbReference type="Proteomes" id="UP000068067">
    <property type="component" value="Chromosome"/>
</dbReference>
<evidence type="ECO:0000313" key="2">
    <source>
        <dbReference type="Proteomes" id="UP000068067"/>
    </source>
</evidence>
<accession>A0A0M4CBY0</accession>
<evidence type="ECO:0000313" key="1">
    <source>
        <dbReference type="EMBL" id="ALC04578.1"/>
    </source>
</evidence>
<keyword evidence="2" id="KW-1185">Reference proteome</keyword>
<dbReference type="PATRIC" id="fig|931089.4.peg.89"/>